<keyword evidence="6" id="KW-1185">Reference proteome</keyword>
<protein>
    <submittedName>
        <fullName evidence="5">DNA replication protein DnaC</fullName>
    </submittedName>
</protein>
<dbReference type="PANTHER" id="PTHR30050:SF4">
    <property type="entry name" value="ATP-BINDING PROTEIN RV3427C IN INSERTION SEQUENCE-RELATED"/>
    <property type="match status" value="1"/>
</dbReference>
<dbReference type="GO" id="GO:0005524">
    <property type="term" value="F:ATP binding"/>
    <property type="evidence" value="ECO:0007669"/>
    <property type="project" value="UniProtKB-KW"/>
</dbReference>
<gene>
    <name evidence="5" type="ORF">EI71_00896</name>
</gene>
<dbReference type="InterPro" id="IPR002611">
    <property type="entry name" value="IstB_ATP-bd"/>
</dbReference>
<dbReference type="PIRSF" id="PIRSF003073">
    <property type="entry name" value="DNAC_TnpB_IstB"/>
    <property type="match status" value="1"/>
</dbReference>
<dbReference type="SMART" id="SM00382">
    <property type="entry name" value="AAA"/>
    <property type="match status" value="1"/>
</dbReference>
<dbReference type="OrthoDB" id="61127at2"/>
<accession>A0A397RU83</accession>
<sequence length="237" mass="27526">MNKLWSDKNKEVQILISKETTFNDGIKALILYNLTTLEINAKKERADRAVITTAHFPYIKRFDDFDFDFQPELNKAEVMDLKYLRFFDDYSNILFIGMPGVGKTHLATSTGIEAATNGRSTYFITCHELCLQLKRAQLENRLETRLKHFFSYSLLIIDEVGYLPMDIEASNLLFQLISKRYEKKSTIITSNKPLNKWHEIFGDAVLANAILDRLLHHSKVITINGPSYRTKDYFIEK</sequence>
<dbReference type="Proteomes" id="UP000266506">
    <property type="component" value="Unassembled WGS sequence"/>
</dbReference>
<organism evidence="5 6">
    <name type="scientific">Anaeroplasma bactoclasticum</name>
    <dbReference type="NCBI Taxonomy" id="2088"/>
    <lineage>
        <taxon>Bacteria</taxon>
        <taxon>Bacillati</taxon>
        <taxon>Mycoplasmatota</taxon>
        <taxon>Mollicutes</taxon>
        <taxon>Anaeroplasmatales</taxon>
        <taxon>Anaeroplasmataceae</taxon>
        <taxon>Anaeroplasma</taxon>
    </lineage>
</organism>
<dbReference type="RefSeq" id="WP_119016050.1">
    <property type="nucleotide sequence ID" value="NZ_QXEV01000007.1"/>
</dbReference>
<keyword evidence="3" id="KW-0067">ATP-binding</keyword>
<evidence type="ECO:0000313" key="5">
    <source>
        <dbReference type="EMBL" id="RIA77743.1"/>
    </source>
</evidence>
<name>A0A397RU83_9MOLU</name>
<dbReference type="InterPro" id="IPR003593">
    <property type="entry name" value="AAA+_ATPase"/>
</dbReference>
<feature type="domain" description="AAA+ ATPase" evidence="4">
    <location>
        <begin position="89"/>
        <end position="222"/>
    </location>
</feature>
<comment type="similarity">
    <text evidence="1">Belongs to the IS21/IS1162 putative ATP-binding protein family.</text>
</comment>
<dbReference type="AlphaFoldDB" id="A0A397RU83"/>
<keyword evidence="2" id="KW-0547">Nucleotide-binding</keyword>
<dbReference type="NCBIfam" id="NF038214">
    <property type="entry name" value="IS21_help_AAA"/>
    <property type="match status" value="1"/>
</dbReference>
<reference evidence="5 6" key="1">
    <citation type="submission" date="2018-08" db="EMBL/GenBank/DDBJ databases">
        <title>Genomic Encyclopedia of Archaeal and Bacterial Type Strains, Phase II (KMG-II): from individual species to whole genera.</title>
        <authorList>
            <person name="Goeker M."/>
        </authorList>
    </citation>
    <scope>NUCLEOTIDE SEQUENCE [LARGE SCALE GENOMIC DNA]</scope>
    <source>
        <strain evidence="5 6">ATCC 27112</strain>
    </source>
</reference>
<evidence type="ECO:0000256" key="1">
    <source>
        <dbReference type="ARBA" id="ARBA00008059"/>
    </source>
</evidence>
<dbReference type="CDD" id="cd00009">
    <property type="entry name" value="AAA"/>
    <property type="match status" value="1"/>
</dbReference>
<dbReference type="EMBL" id="QXEV01000007">
    <property type="protein sequence ID" value="RIA77743.1"/>
    <property type="molecule type" value="Genomic_DNA"/>
</dbReference>
<evidence type="ECO:0000259" key="4">
    <source>
        <dbReference type="SMART" id="SM00382"/>
    </source>
</evidence>
<dbReference type="PANTHER" id="PTHR30050">
    <property type="entry name" value="CHROMOSOMAL REPLICATION INITIATOR PROTEIN DNAA"/>
    <property type="match status" value="1"/>
</dbReference>
<proteinExistence type="inferred from homology"/>
<dbReference type="InterPro" id="IPR027417">
    <property type="entry name" value="P-loop_NTPase"/>
</dbReference>
<dbReference type="Gene3D" id="3.40.50.300">
    <property type="entry name" value="P-loop containing nucleotide triphosphate hydrolases"/>
    <property type="match status" value="1"/>
</dbReference>
<evidence type="ECO:0000256" key="2">
    <source>
        <dbReference type="ARBA" id="ARBA00022741"/>
    </source>
</evidence>
<comment type="caution">
    <text evidence="5">The sequence shown here is derived from an EMBL/GenBank/DDBJ whole genome shotgun (WGS) entry which is preliminary data.</text>
</comment>
<evidence type="ECO:0000313" key="6">
    <source>
        <dbReference type="Proteomes" id="UP000266506"/>
    </source>
</evidence>
<dbReference type="GO" id="GO:0006260">
    <property type="term" value="P:DNA replication"/>
    <property type="evidence" value="ECO:0007669"/>
    <property type="project" value="TreeGrafter"/>
</dbReference>
<dbReference type="InterPro" id="IPR028350">
    <property type="entry name" value="DNAC/IstB-like"/>
</dbReference>
<dbReference type="InterPro" id="IPR047661">
    <property type="entry name" value="IstB"/>
</dbReference>
<dbReference type="InParanoid" id="A0A397RU83"/>
<evidence type="ECO:0000256" key="3">
    <source>
        <dbReference type="ARBA" id="ARBA00022840"/>
    </source>
</evidence>
<dbReference type="Pfam" id="PF01695">
    <property type="entry name" value="IstB_IS21"/>
    <property type="match status" value="1"/>
</dbReference>
<dbReference type="SUPFAM" id="SSF52540">
    <property type="entry name" value="P-loop containing nucleoside triphosphate hydrolases"/>
    <property type="match status" value="1"/>
</dbReference>